<keyword evidence="8 11" id="KW-1133">Transmembrane helix</keyword>
<evidence type="ECO:0000256" key="10">
    <source>
        <dbReference type="SAM" id="MobiDB-lite"/>
    </source>
</evidence>
<dbReference type="Pfam" id="PF03544">
    <property type="entry name" value="TonB_C"/>
    <property type="match status" value="1"/>
</dbReference>
<feature type="compositionally biased region" description="Basic and acidic residues" evidence="10">
    <location>
        <begin position="127"/>
        <end position="148"/>
    </location>
</feature>
<evidence type="ECO:0000256" key="7">
    <source>
        <dbReference type="ARBA" id="ARBA00022927"/>
    </source>
</evidence>
<comment type="caution">
    <text evidence="13">The sequence shown here is derived from an EMBL/GenBank/DDBJ whole genome shotgun (WGS) entry which is preliminary data.</text>
</comment>
<evidence type="ECO:0000259" key="12">
    <source>
        <dbReference type="PROSITE" id="PS52015"/>
    </source>
</evidence>
<evidence type="ECO:0000256" key="4">
    <source>
        <dbReference type="ARBA" id="ARBA00022475"/>
    </source>
</evidence>
<feature type="region of interest" description="Disordered" evidence="10">
    <location>
        <begin position="96"/>
        <end position="154"/>
    </location>
</feature>
<organism evidence="13 14">
    <name type="scientific">Microbulbifer epialgicus</name>
    <dbReference type="NCBI Taxonomy" id="393907"/>
    <lineage>
        <taxon>Bacteria</taxon>
        <taxon>Pseudomonadati</taxon>
        <taxon>Pseudomonadota</taxon>
        <taxon>Gammaproteobacteria</taxon>
        <taxon>Cellvibrionales</taxon>
        <taxon>Microbulbiferaceae</taxon>
        <taxon>Microbulbifer</taxon>
    </lineage>
</organism>
<evidence type="ECO:0000256" key="8">
    <source>
        <dbReference type="ARBA" id="ARBA00022989"/>
    </source>
</evidence>
<evidence type="ECO:0000256" key="5">
    <source>
        <dbReference type="ARBA" id="ARBA00022519"/>
    </source>
</evidence>
<keyword evidence="5" id="KW-0997">Cell inner membrane</keyword>
<dbReference type="InterPro" id="IPR037682">
    <property type="entry name" value="TonB_C"/>
</dbReference>
<dbReference type="Gene3D" id="3.30.1150.10">
    <property type="match status" value="1"/>
</dbReference>
<evidence type="ECO:0000256" key="1">
    <source>
        <dbReference type="ARBA" id="ARBA00004383"/>
    </source>
</evidence>
<feature type="compositionally biased region" description="Low complexity" evidence="10">
    <location>
        <begin position="104"/>
        <end position="113"/>
    </location>
</feature>
<dbReference type="Proteomes" id="UP001569428">
    <property type="component" value="Unassembled WGS sequence"/>
</dbReference>
<keyword evidence="14" id="KW-1185">Reference proteome</keyword>
<gene>
    <name evidence="13" type="ORF">ACCI49_05265</name>
</gene>
<dbReference type="SUPFAM" id="SSF74653">
    <property type="entry name" value="TolA/TonB C-terminal domain"/>
    <property type="match status" value="1"/>
</dbReference>
<evidence type="ECO:0000313" key="14">
    <source>
        <dbReference type="Proteomes" id="UP001569428"/>
    </source>
</evidence>
<dbReference type="RefSeq" id="WP_371837967.1">
    <property type="nucleotide sequence ID" value="NZ_JBGMEK010000007.1"/>
</dbReference>
<feature type="transmembrane region" description="Helical" evidence="11">
    <location>
        <begin position="18"/>
        <end position="40"/>
    </location>
</feature>
<proteinExistence type="inferred from homology"/>
<dbReference type="PANTHER" id="PTHR33446">
    <property type="entry name" value="PROTEIN TONB-RELATED"/>
    <property type="match status" value="1"/>
</dbReference>
<keyword evidence="6 11" id="KW-0812">Transmembrane</keyword>
<dbReference type="InterPro" id="IPR051045">
    <property type="entry name" value="TonB-dependent_transducer"/>
</dbReference>
<evidence type="ECO:0000256" key="9">
    <source>
        <dbReference type="ARBA" id="ARBA00023136"/>
    </source>
</evidence>
<dbReference type="EMBL" id="JBGMEK010000007">
    <property type="protein sequence ID" value="MFA0810323.1"/>
    <property type="molecule type" value="Genomic_DNA"/>
</dbReference>
<keyword evidence="7" id="KW-0653">Protein transport</keyword>
<keyword evidence="4" id="KW-1003">Cell membrane</keyword>
<dbReference type="PANTHER" id="PTHR33446:SF11">
    <property type="entry name" value="TONB3"/>
    <property type="match status" value="1"/>
</dbReference>
<keyword evidence="9 11" id="KW-0472">Membrane</keyword>
<name>A0ABV4NW11_9GAMM</name>
<comment type="subcellular location">
    <subcellularLocation>
        <location evidence="1">Cell inner membrane</location>
        <topology evidence="1">Single-pass membrane protein</topology>
        <orientation evidence="1">Periplasmic side</orientation>
    </subcellularLocation>
</comment>
<keyword evidence="3" id="KW-0813">Transport</keyword>
<dbReference type="PROSITE" id="PS52015">
    <property type="entry name" value="TONB_CTD"/>
    <property type="match status" value="1"/>
</dbReference>
<evidence type="ECO:0000256" key="2">
    <source>
        <dbReference type="ARBA" id="ARBA00006555"/>
    </source>
</evidence>
<evidence type="ECO:0000256" key="6">
    <source>
        <dbReference type="ARBA" id="ARBA00022692"/>
    </source>
</evidence>
<dbReference type="InterPro" id="IPR006260">
    <property type="entry name" value="TonB/TolA_C"/>
</dbReference>
<reference evidence="13 14" key="1">
    <citation type="submission" date="2024-08" db="EMBL/GenBank/DDBJ databases">
        <authorList>
            <person name="Ishaq N."/>
        </authorList>
    </citation>
    <scope>NUCLEOTIDE SEQUENCE [LARGE SCALE GENOMIC DNA]</scope>
    <source>
        <strain evidence="13 14">DSM 18651</strain>
    </source>
</reference>
<comment type="similarity">
    <text evidence="2">Belongs to the TonB family.</text>
</comment>
<sequence length="302" mass="33383">MNSTANTTPFNAAQRERFVFSLFLAGAIHALLIFGVAFTAPEGPRAAPTLEVTLAQHHSVQAPEDADYLAQHNQLASGTADTPRELSSNRRAEFADTQIHDVNPLPQQQAARPADQRRQLITTIGDSPHHAPELPAEDKFSEEKRGDAPSDLSQTNPEIASLQARLDKIRQTIAQRPRVRRLTSVATKASEDAAYLHDWRQKVEAIGSDNFPEEALQQQITGSLRMMVRLLPTGAVEEVVVLESSGKRILDDAAQQIVRLAAPFAPFPAEIRKEADRLEIIRTWRFEMTGFSTTASELPERG</sequence>
<accession>A0ABV4NW11</accession>
<protein>
    <submittedName>
        <fullName evidence="13">Energy transducer TonB</fullName>
    </submittedName>
</protein>
<evidence type="ECO:0000256" key="11">
    <source>
        <dbReference type="SAM" id="Phobius"/>
    </source>
</evidence>
<evidence type="ECO:0000256" key="3">
    <source>
        <dbReference type="ARBA" id="ARBA00022448"/>
    </source>
</evidence>
<evidence type="ECO:0000313" key="13">
    <source>
        <dbReference type="EMBL" id="MFA0810323.1"/>
    </source>
</evidence>
<feature type="domain" description="TonB C-terminal" evidence="12">
    <location>
        <begin position="196"/>
        <end position="295"/>
    </location>
</feature>
<dbReference type="NCBIfam" id="TIGR01352">
    <property type="entry name" value="tonB_Cterm"/>
    <property type="match status" value="1"/>
</dbReference>